<comment type="caution">
    <text evidence="2">The sequence shown here is derived from an EMBL/GenBank/DDBJ whole genome shotgun (WGS) entry which is preliminary data.</text>
</comment>
<organism evidence="2 3">
    <name type="scientific">Nocardioides glacieisoli</name>
    <dbReference type="NCBI Taxonomy" id="1168730"/>
    <lineage>
        <taxon>Bacteria</taxon>
        <taxon>Bacillati</taxon>
        <taxon>Actinomycetota</taxon>
        <taxon>Actinomycetes</taxon>
        <taxon>Propionibacteriales</taxon>
        <taxon>Nocardioidaceae</taxon>
        <taxon>Nocardioides</taxon>
    </lineage>
</organism>
<keyword evidence="3" id="KW-1185">Reference proteome</keyword>
<dbReference type="RefSeq" id="WP_129474249.1">
    <property type="nucleotide sequence ID" value="NZ_SDWS01000002.1"/>
</dbReference>
<feature type="region of interest" description="Disordered" evidence="1">
    <location>
        <begin position="1"/>
        <end position="31"/>
    </location>
</feature>
<dbReference type="OrthoDB" id="9947915at2"/>
<dbReference type="EMBL" id="SDWS01000002">
    <property type="protein sequence ID" value="RYB92644.1"/>
    <property type="molecule type" value="Genomic_DNA"/>
</dbReference>
<reference evidence="2 3" key="1">
    <citation type="submission" date="2019-01" db="EMBL/GenBank/DDBJ databases">
        <title>Novel species of Nocardioides.</title>
        <authorList>
            <person name="Liu Q."/>
            <person name="Xin Y.-H."/>
        </authorList>
    </citation>
    <scope>NUCLEOTIDE SEQUENCE [LARGE SCALE GENOMIC DNA]</scope>
    <source>
        <strain evidence="2 3">HLT3-15</strain>
    </source>
</reference>
<gene>
    <name evidence="2" type="ORF">EUA06_06805</name>
</gene>
<feature type="region of interest" description="Disordered" evidence="1">
    <location>
        <begin position="79"/>
        <end position="102"/>
    </location>
</feature>
<dbReference type="Proteomes" id="UP000291838">
    <property type="component" value="Unassembled WGS sequence"/>
</dbReference>
<protein>
    <submittedName>
        <fullName evidence="2">Uncharacterized protein</fullName>
    </submittedName>
</protein>
<name>A0A4Q2RXF9_9ACTN</name>
<evidence type="ECO:0000313" key="3">
    <source>
        <dbReference type="Proteomes" id="UP000291838"/>
    </source>
</evidence>
<accession>A0A4Q2RXF9</accession>
<evidence type="ECO:0000256" key="1">
    <source>
        <dbReference type="SAM" id="MobiDB-lite"/>
    </source>
</evidence>
<sequence>MDASRDIMESAKPPRPPRAGGSPEPVEGERSSQPLLWTVVACAVAIATFSGITAWETHQDRVNTEVIYCTLFSGISGIEADDDGDPVPLSDQQQRLADQLGC</sequence>
<proteinExistence type="predicted"/>
<dbReference type="AlphaFoldDB" id="A0A4Q2RXF9"/>
<evidence type="ECO:0000313" key="2">
    <source>
        <dbReference type="EMBL" id="RYB92644.1"/>
    </source>
</evidence>